<dbReference type="InterPro" id="IPR037522">
    <property type="entry name" value="HD_GYP_dom"/>
</dbReference>
<reference evidence="4 5" key="1">
    <citation type="submission" date="2022-02" db="EMBL/GenBank/DDBJ databases">
        <title>Comparative genomics of the first Antarctic Pseudomonas spp. capable of biotransforming 2,4,6-Trinitrotoluene.</title>
        <authorList>
            <person name="Cabrera M.A."/>
            <person name="Marquez S.L."/>
            <person name="Perez-Donoso J.M."/>
        </authorList>
    </citation>
    <scope>NUCLEOTIDE SEQUENCE [LARGE SCALE GENOMIC DNA]</scope>
    <source>
        <strain evidence="4 5">TNT19</strain>
    </source>
</reference>
<organism evidence="4 5">
    <name type="scientific">Pseudomonas violetae</name>
    <dbReference type="NCBI Taxonomy" id="2915813"/>
    <lineage>
        <taxon>Bacteria</taxon>
        <taxon>Pseudomonadati</taxon>
        <taxon>Pseudomonadota</taxon>
        <taxon>Gammaproteobacteria</taxon>
        <taxon>Pseudomonadales</taxon>
        <taxon>Pseudomonadaceae</taxon>
        <taxon>Pseudomonas</taxon>
    </lineage>
</organism>
<dbReference type="Pfam" id="PF00072">
    <property type="entry name" value="Response_reg"/>
    <property type="match status" value="1"/>
</dbReference>
<protein>
    <submittedName>
        <fullName evidence="4">Response regulator</fullName>
    </submittedName>
</protein>
<feature type="domain" description="HD-GYP" evidence="3">
    <location>
        <begin position="184"/>
        <end position="380"/>
    </location>
</feature>
<dbReference type="InterPro" id="IPR003607">
    <property type="entry name" value="HD/PDEase_dom"/>
</dbReference>
<dbReference type="EMBL" id="JAKNRW010000010">
    <property type="protein sequence ID" value="MCK1791424.1"/>
    <property type="molecule type" value="Genomic_DNA"/>
</dbReference>
<evidence type="ECO:0000259" key="3">
    <source>
        <dbReference type="PROSITE" id="PS51832"/>
    </source>
</evidence>
<dbReference type="RefSeq" id="WP_247291746.1">
    <property type="nucleotide sequence ID" value="NZ_JAKNRW010000010.1"/>
</dbReference>
<sequence>MEEQMPTTLSHRPQVLLVDDEESILNSLRRLMRGQPYDVLLATSGAQALAIMALQPIDLVMSDARMPDMDGATLLAYVHEHYPHTTRIMLTGYADPSPIIKAINEGQIHRYLSKPWHDEELLLTLRQSLAYQYSERERLRLEQETREQNEQLKRLNASLEQHVASRTAELQQTADMLDLAYEELKHSYVTGTEVFSLLANLRLPIAKQTNRQIIELVRVYCKRHGVDESSGRDLTMAAALYNIGKLSWTDSMMTAPADLLHHNDRERYRGYPKQSETLLMTLDPMKDAARLILHHQERWDGNGFPDRLKGDAIPFGSRLLKLAVDFIELQRGLILERQMNSDEALVYIRNYAGRLYDPGMVEDFVQVCAAYLSDVSLADPLVKVLTTRDVAAGMILARNLNADNGMLLLNAGKVLNAALVEKLITFEAMEGAKYSIFVKVPQALAEPPAMSDGAKSQH</sequence>
<keyword evidence="1" id="KW-0597">Phosphoprotein</keyword>
<name>A0ABT0F1D4_9PSED</name>
<dbReference type="InterPro" id="IPR052020">
    <property type="entry name" value="Cyclic_di-GMP/3'3'-cGAMP_PDE"/>
</dbReference>
<dbReference type="PANTHER" id="PTHR45228:SF8">
    <property type="entry name" value="TWO-COMPONENT RESPONSE REGULATOR-RELATED"/>
    <property type="match status" value="1"/>
</dbReference>
<accession>A0ABT0F1D4</accession>
<dbReference type="CDD" id="cd00077">
    <property type="entry name" value="HDc"/>
    <property type="match status" value="1"/>
</dbReference>
<dbReference type="InterPro" id="IPR001789">
    <property type="entry name" value="Sig_transdc_resp-reg_receiver"/>
</dbReference>
<dbReference type="PROSITE" id="PS50110">
    <property type="entry name" value="RESPONSE_REGULATORY"/>
    <property type="match status" value="1"/>
</dbReference>
<dbReference type="PANTHER" id="PTHR45228">
    <property type="entry name" value="CYCLIC DI-GMP PHOSPHODIESTERASE TM_0186-RELATED"/>
    <property type="match status" value="1"/>
</dbReference>
<keyword evidence="5" id="KW-1185">Reference proteome</keyword>
<comment type="caution">
    <text evidence="4">The sequence shown here is derived from an EMBL/GenBank/DDBJ whole genome shotgun (WGS) entry which is preliminary data.</text>
</comment>
<evidence type="ECO:0000256" key="1">
    <source>
        <dbReference type="PROSITE-ProRule" id="PRU00169"/>
    </source>
</evidence>
<dbReference type="SUPFAM" id="SSF109604">
    <property type="entry name" value="HD-domain/PDEase-like"/>
    <property type="match status" value="1"/>
</dbReference>
<dbReference type="InterPro" id="IPR011006">
    <property type="entry name" value="CheY-like_superfamily"/>
</dbReference>
<feature type="domain" description="Response regulatory" evidence="2">
    <location>
        <begin position="14"/>
        <end position="129"/>
    </location>
</feature>
<evidence type="ECO:0000259" key="2">
    <source>
        <dbReference type="PROSITE" id="PS50110"/>
    </source>
</evidence>
<evidence type="ECO:0000313" key="5">
    <source>
        <dbReference type="Proteomes" id="UP001299876"/>
    </source>
</evidence>
<dbReference type="CDD" id="cd17569">
    <property type="entry name" value="REC_HupR-like"/>
    <property type="match status" value="1"/>
</dbReference>
<dbReference type="Proteomes" id="UP001299876">
    <property type="component" value="Unassembled WGS sequence"/>
</dbReference>
<dbReference type="PROSITE" id="PS51832">
    <property type="entry name" value="HD_GYP"/>
    <property type="match status" value="1"/>
</dbReference>
<dbReference type="SUPFAM" id="SSF52172">
    <property type="entry name" value="CheY-like"/>
    <property type="match status" value="1"/>
</dbReference>
<dbReference type="Pfam" id="PF13487">
    <property type="entry name" value="HD_5"/>
    <property type="match status" value="1"/>
</dbReference>
<gene>
    <name evidence="4" type="ORF">L9059_14735</name>
</gene>
<dbReference type="Gene3D" id="3.40.50.2300">
    <property type="match status" value="1"/>
</dbReference>
<dbReference type="SMART" id="SM00448">
    <property type="entry name" value="REC"/>
    <property type="match status" value="1"/>
</dbReference>
<dbReference type="Gene3D" id="1.10.3210.10">
    <property type="entry name" value="Hypothetical protein af1432"/>
    <property type="match status" value="1"/>
</dbReference>
<feature type="modified residue" description="4-aspartylphosphate" evidence="1">
    <location>
        <position position="63"/>
    </location>
</feature>
<evidence type="ECO:0000313" key="4">
    <source>
        <dbReference type="EMBL" id="MCK1791424.1"/>
    </source>
</evidence>
<proteinExistence type="predicted"/>